<dbReference type="Pfam" id="PF14054">
    <property type="entry name" value="DUF4249"/>
    <property type="match status" value="1"/>
</dbReference>
<gene>
    <name evidence="1" type="ORF">OM074_08195</name>
</gene>
<protein>
    <submittedName>
        <fullName evidence="1">DUF4249 domain-containing protein</fullName>
    </submittedName>
</protein>
<reference evidence="1" key="1">
    <citation type="submission" date="2022-10" db="EMBL/GenBank/DDBJ databases">
        <authorList>
            <person name="Yu W.X."/>
        </authorList>
    </citation>
    <scope>NUCLEOTIDE SEQUENCE</scope>
    <source>
        <strain evidence="1">D04</strain>
    </source>
</reference>
<sequence length="260" mass="30144">MKKILYLIICLMIVGYGCIEEQILPYNNLKMDAGYFVECYLEPNNLYKLTATKLQPLNEDYILDYSHSFDAFIDNIELYHSLYSDTESGYIYNYGSYLRFVPKKDKVYLTLISEDQDTIKGETTVPEDIKINNFKSSDGGVQFDFLLSPNKLHNFFMVSIDSYDSDSVYRIVKLLDYSGEEELDTIFFDYSFKDDKGRTEYLDVVLRRLTQDNFKYQQSIENAKDANNDNLILPSPLAGNLKNAIGIFTCYTSDSVSVYY</sequence>
<dbReference type="InterPro" id="IPR025345">
    <property type="entry name" value="DUF4249"/>
</dbReference>
<evidence type="ECO:0000313" key="2">
    <source>
        <dbReference type="Proteomes" id="UP001207408"/>
    </source>
</evidence>
<dbReference type="PROSITE" id="PS51257">
    <property type="entry name" value="PROKAR_LIPOPROTEIN"/>
    <property type="match status" value="1"/>
</dbReference>
<accession>A0AAE3MEK0</accession>
<evidence type="ECO:0000313" key="1">
    <source>
        <dbReference type="EMBL" id="MCW3805607.1"/>
    </source>
</evidence>
<dbReference type="Proteomes" id="UP001207408">
    <property type="component" value="Unassembled WGS sequence"/>
</dbReference>
<comment type="caution">
    <text evidence="1">The sequence shown here is derived from an EMBL/GenBank/DDBJ whole genome shotgun (WGS) entry which is preliminary data.</text>
</comment>
<dbReference type="EMBL" id="JAPDPI010000013">
    <property type="protein sequence ID" value="MCW3805607.1"/>
    <property type="molecule type" value="Genomic_DNA"/>
</dbReference>
<name>A0AAE3MEK0_9BACT</name>
<dbReference type="RefSeq" id="WP_301198977.1">
    <property type="nucleotide sequence ID" value="NZ_JAPDPI010000013.1"/>
</dbReference>
<keyword evidence="2" id="KW-1185">Reference proteome</keyword>
<dbReference type="AlphaFoldDB" id="A0AAE3MEK0"/>
<organism evidence="1 2">
    <name type="scientific">Plebeiibacterium marinum</name>
    <dbReference type="NCBI Taxonomy" id="2992111"/>
    <lineage>
        <taxon>Bacteria</taxon>
        <taxon>Pseudomonadati</taxon>
        <taxon>Bacteroidota</taxon>
        <taxon>Bacteroidia</taxon>
        <taxon>Marinilabiliales</taxon>
        <taxon>Marinilabiliaceae</taxon>
        <taxon>Plebeiibacterium</taxon>
    </lineage>
</organism>
<proteinExistence type="predicted"/>